<comment type="caution">
    <text evidence="3">The sequence shown here is derived from an EMBL/GenBank/DDBJ whole genome shotgun (WGS) entry which is preliminary data.</text>
</comment>
<dbReference type="Pfam" id="PF00202">
    <property type="entry name" value="Aminotran_3"/>
    <property type="match status" value="1"/>
</dbReference>
<dbReference type="InterPro" id="IPR015424">
    <property type="entry name" value="PyrdxlP-dep_Trfase"/>
</dbReference>
<dbReference type="AlphaFoldDB" id="T1CBN4"/>
<reference evidence="3" key="2">
    <citation type="journal article" date="2014" name="ISME J.">
        <title>Microbial stratification in low pH oxic and suboxic macroscopic growths along an acid mine drainage.</title>
        <authorList>
            <person name="Mendez-Garcia C."/>
            <person name="Mesa V."/>
            <person name="Sprenger R.R."/>
            <person name="Richter M."/>
            <person name="Diez M.S."/>
            <person name="Solano J."/>
            <person name="Bargiela R."/>
            <person name="Golyshina O.V."/>
            <person name="Manteca A."/>
            <person name="Ramos J.L."/>
            <person name="Gallego J.R."/>
            <person name="Llorente I."/>
            <person name="Martins Dos Santos V.A."/>
            <person name="Jensen O.N."/>
            <person name="Pelaez A.I."/>
            <person name="Sanchez J."/>
            <person name="Ferrer M."/>
        </authorList>
    </citation>
    <scope>NUCLEOTIDE SEQUENCE</scope>
</reference>
<dbReference type="SUPFAM" id="SSF53383">
    <property type="entry name" value="PLP-dependent transferases"/>
    <property type="match status" value="1"/>
</dbReference>
<evidence type="ECO:0000256" key="2">
    <source>
        <dbReference type="ARBA" id="ARBA00022898"/>
    </source>
</evidence>
<dbReference type="GO" id="GO:0030170">
    <property type="term" value="F:pyridoxal phosphate binding"/>
    <property type="evidence" value="ECO:0007669"/>
    <property type="project" value="InterPro"/>
</dbReference>
<name>T1CBN4_9ZZZZ</name>
<evidence type="ECO:0000313" key="3">
    <source>
        <dbReference type="EMBL" id="EQD79657.1"/>
    </source>
</evidence>
<dbReference type="PANTHER" id="PTHR43713:SF3">
    <property type="entry name" value="GLUTAMATE-1-SEMIALDEHYDE 2,1-AMINOMUTASE 1, CHLOROPLASTIC-RELATED"/>
    <property type="match status" value="1"/>
</dbReference>
<keyword evidence="2" id="KW-0663">Pyridoxal phosphate</keyword>
<organism evidence="3">
    <name type="scientific">mine drainage metagenome</name>
    <dbReference type="NCBI Taxonomy" id="410659"/>
    <lineage>
        <taxon>unclassified sequences</taxon>
        <taxon>metagenomes</taxon>
        <taxon>ecological metagenomes</taxon>
    </lineage>
</organism>
<gene>
    <name evidence="3" type="ORF">B1B_00099</name>
</gene>
<proteinExistence type="predicted"/>
<dbReference type="InterPro" id="IPR005814">
    <property type="entry name" value="Aminotrans_3"/>
</dbReference>
<sequence length="97" mass="10232">MLVGGANSPVRSFRAAGGSPVFFAGGDGAYLLDVDGRRYLDLVSSWGANLLGNAPSGVVAAVRRAAVRDLTFGARDLLRVEGALRATLRAARKEMRR</sequence>
<dbReference type="InterPro" id="IPR015422">
    <property type="entry name" value="PyrdxlP-dep_Trfase_small"/>
</dbReference>
<dbReference type="InterPro" id="IPR015421">
    <property type="entry name" value="PyrdxlP-dep_Trfase_major"/>
</dbReference>
<reference evidence="3" key="1">
    <citation type="submission" date="2013-08" db="EMBL/GenBank/DDBJ databases">
        <authorList>
            <person name="Mendez C."/>
            <person name="Richter M."/>
            <person name="Ferrer M."/>
            <person name="Sanchez J."/>
        </authorList>
    </citation>
    <scope>NUCLEOTIDE SEQUENCE</scope>
</reference>
<evidence type="ECO:0000256" key="1">
    <source>
        <dbReference type="ARBA" id="ARBA00001933"/>
    </source>
</evidence>
<comment type="cofactor">
    <cofactor evidence="1">
        <name>pyridoxal 5'-phosphate</name>
        <dbReference type="ChEBI" id="CHEBI:597326"/>
    </cofactor>
</comment>
<dbReference type="Gene3D" id="3.40.640.10">
    <property type="entry name" value="Type I PLP-dependent aspartate aminotransferase-like (Major domain)"/>
    <property type="match status" value="1"/>
</dbReference>
<protein>
    <submittedName>
        <fullName evidence="3">Glutamate-1-semialdehyde-2,1-aminomutase</fullName>
    </submittedName>
</protein>
<dbReference type="EMBL" id="AUZY01000073">
    <property type="protein sequence ID" value="EQD79657.1"/>
    <property type="molecule type" value="Genomic_DNA"/>
</dbReference>
<dbReference type="Gene3D" id="3.90.1150.10">
    <property type="entry name" value="Aspartate Aminotransferase, domain 1"/>
    <property type="match status" value="1"/>
</dbReference>
<dbReference type="PANTHER" id="PTHR43713">
    <property type="entry name" value="GLUTAMATE-1-SEMIALDEHYDE 2,1-AMINOMUTASE"/>
    <property type="match status" value="1"/>
</dbReference>
<accession>T1CBN4</accession>
<dbReference type="GO" id="GO:0008483">
    <property type="term" value="F:transaminase activity"/>
    <property type="evidence" value="ECO:0007669"/>
    <property type="project" value="InterPro"/>
</dbReference>